<comment type="similarity">
    <text evidence="1 2">Belongs to the dTDP-4-dehydrorhamnose reductase family.</text>
</comment>
<keyword evidence="2" id="KW-0560">Oxidoreductase</keyword>
<proteinExistence type="inferred from homology"/>
<dbReference type="Gene3D" id="3.90.25.10">
    <property type="entry name" value="UDP-galactose 4-epimerase, domain 1"/>
    <property type="match status" value="1"/>
</dbReference>
<feature type="domain" description="RmlD-like substrate binding" evidence="3">
    <location>
        <begin position="1"/>
        <end position="278"/>
    </location>
</feature>
<dbReference type="Pfam" id="PF04321">
    <property type="entry name" value="RmlD_sub_bind"/>
    <property type="match status" value="1"/>
</dbReference>
<gene>
    <name evidence="4" type="ORF">PRECH8_27160</name>
</gene>
<dbReference type="Gene3D" id="3.40.50.720">
    <property type="entry name" value="NAD(P)-binding Rossmann-like Domain"/>
    <property type="match status" value="1"/>
</dbReference>
<name>A0A916QF98_9BACL</name>
<dbReference type="PANTHER" id="PTHR10491">
    <property type="entry name" value="DTDP-4-DEHYDRORHAMNOSE REDUCTASE"/>
    <property type="match status" value="1"/>
</dbReference>
<evidence type="ECO:0000256" key="2">
    <source>
        <dbReference type="RuleBase" id="RU364082"/>
    </source>
</evidence>
<dbReference type="FunFam" id="3.40.50.720:FF:000159">
    <property type="entry name" value="dTDP-4-dehydrorhamnose reductase"/>
    <property type="match status" value="1"/>
</dbReference>
<evidence type="ECO:0000256" key="1">
    <source>
        <dbReference type="ARBA" id="ARBA00010944"/>
    </source>
</evidence>
<keyword evidence="5" id="KW-1185">Reference proteome</keyword>
<protein>
    <recommendedName>
        <fullName evidence="2">dTDP-4-dehydrorhamnose reductase</fullName>
        <ecNumber evidence="2">1.1.1.133</ecNumber>
    </recommendedName>
</protein>
<dbReference type="InterPro" id="IPR005913">
    <property type="entry name" value="dTDP_dehydrorham_reduct"/>
</dbReference>
<dbReference type="InterPro" id="IPR029903">
    <property type="entry name" value="RmlD-like-bd"/>
</dbReference>
<reference evidence="4" key="2">
    <citation type="journal article" date="2021" name="Data Brief">
        <title>Draft genome sequence data of the facultative, thermophilic, xylanolytic bacterium Paenibacillus sp. strain DA-C8.</title>
        <authorList>
            <person name="Chhe C."/>
            <person name="Uke A."/>
            <person name="Baramee S."/>
            <person name="Ungkulpasvich U."/>
            <person name="Tachaapaikoon C."/>
            <person name="Pason P."/>
            <person name="Waeonukul R."/>
            <person name="Ratanakhanokchai K."/>
            <person name="Kosugi A."/>
        </authorList>
    </citation>
    <scope>NUCLEOTIDE SEQUENCE</scope>
    <source>
        <strain evidence="4">DA-C8</strain>
    </source>
</reference>
<comment type="caution">
    <text evidence="4">The sequence shown here is derived from an EMBL/GenBank/DDBJ whole genome shotgun (WGS) entry which is preliminary data.</text>
</comment>
<dbReference type="CDD" id="cd05254">
    <property type="entry name" value="dTDP_HR_like_SDR_e"/>
    <property type="match status" value="1"/>
</dbReference>
<dbReference type="InterPro" id="IPR036291">
    <property type="entry name" value="NAD(P)-bd_dom_sf"/>
</dbReference>
<keyword evidence="2" id="KW-0521">NADP</keyword>
<accession>A0A916QF98</accession>
<dbReference type="PANTHER" id="PTHR10491:SF4">
    <property type="entry name" value="METHIONINE ADENOSYLTRANSFERASE 2 SUBUNIT BETA"/>
    <property type="match status" value="1"/>
</dbReference>
<dbReference type="RefSeq" id="WP_200967615.1">
    <property type="nucleotide sequence ID" value="NZ_BMAQ01000045.1"/>
</dbReference>
<evidence type="ECO:0000313" key="4">
    <source>
        <dbReference type="EMBL" id="GFR39420.1"/>
    </source>
</evidence>
<dbReference type="EC" id="1.1.1.133" evidence="2"/>
<dbReference type="GO" id="GO:0008831">
    <property type="term" value="F:dTDP-4-dehydrorhamnose reductase activity"/>
    <property type="evidence" value="ECO:0007669"/>
    <property type="project" value="UniProtKB-EC"/>
</dbReference>
<dbReference type="EMBL" id="BMAQ01000045">
    <property type="protein sequence ID" value="GFR39420.1"/>
    <property type="molecule type" value="Genomic_DNA"/>
</dbReference>
<organism evidence="4 5">
    <name type="scientific">Insulibacter thermoxylanivorax</name>
    <dbReference type="NCBI Taxonomy" id="2749268"/>
    <lineage>
        <taxon>Bacteria</taxon>
        <taxon>Bacillati</taxon>
        <taxon>Bacillota</taxon>
        <taxon>Bacilli</taxon>
        <taxon>Bacillales</taxon>
        <taxon>Paenibacillaceae</taxon>
        <taxon>Insulibacter</taxon>
    </lineage>
</organism>
<reference evidence="4" key="1">
    <citation type="submission" date="2020-08" db="EMBL/GenBank/DDBJ databases">
        <authorList>
            <person name="Uke A."/>
            <person name="Chhe C."/>
            <person name="Baramee S."/>
            <person name="Kosugi A."/>
        </authorList>
    </citation>
    <scope>NUCLEOTIDE SEQUENCE</scope>
    <source>
        <strain evidence="4">DA-C8</strain>
    </source>
</reference>
<dbReference type="GO" id="GO:0019305">
    <property type="term" value="P:dTDP-rhamnose biosynthetic process"/>
    <property type="evidence" value="ECO:0007669"/>
    <property type="project" value="TreeGrafter"/>
</dbReference>
<dbReference type="SUPFAM" id="SSF51735">
    <property type="entry name" value="NAD(P)-binding Rossmann-fold domains"/>
    <property type="match status" value="1"/>
</dbReference>
<comment type="function">
    <text evidence="2">Catalyzes the reduction of dTDP-6-deoxy-L-lyxo-4-hexulose to yield dTDP-L-rhamnose.</text>
</comment>
<dbReference type="Proteomes" id="UP000654993">
    <property type="component" value="Unassembled WGS sequence"/>
</dbReference>
<evidence type="ECO:0000313" key="5">
    <source>
        <dbReference type="Proteomes" id="UP000654993"/>
    </source>
</evidence>
<comment type="pathway">
    <text evidence="2">Carbohydrate biosynthesis; dTDP-L-rhamnose biosynthesis.</text>
</comment>
<sequence length="287" mass="31880">MKVMIIGAGGQLGRDLSIHMQAAGYAVHGYDRRRLDITDEKRVFEAMRRLKPDAVIHAAAYTAVDEAEAQPEAAFRVNAAGTRNIAAAAEEVGAKLCYISTDYVFDGEKGSPYLEYDAPNPVNVYGCSKYAGEELVRSLTSRWYIVRVSWLYGAQGKNFVKTMLSLAAEKQEIQVVDDQIGSPTYTVDAARFVSMLISTSKYGIYHAANSGSCSWYEFAASIFALLNQDIPLIPIPTELYPRPAKRPRYSVLEAMAIRSEGFAPMRHWQDALKDYLREHAGRDGKVC</sequence>
<evidence type="ECO:0000259" key="3">
    <source>
        <dbReference type="Pfam" id="PF04321"/>
    </source>
</evidence>
<dbReference type="NCBIfam" id="TIGR01214">
    <property type="entry name" value="rmlD"/>
    <property type="match status" value="1"/>
</dbReference>
<dbReference type="AlphaFoldDB" id="A0A916QF98"/>
<dbReference type="GO" id="GO:0005829">
    <property type="term" value="C:cytosol"/>
    <property type="evidence" value="ECO:0007669"/>
    <property type="project" value="TreeGrafter"/>
</dbReference>